<sequence length="177" mass="20080">MNRWSNLLEGEERIVWQGRPAPRAYTFRNWRWSLIAAVGLAVILFFLQIRGPLPVDAVVAQWWGRAALMVGLWVGVGHLVWARMEWEHVFYMMTDRRLVAAFGISGRRQQVFSLEEIQEVEQQVLGEALATVKVLGSGQRMTLYCLEYPHLLLRLLPPHVEADSRSAAGIGGAVEDV</sequence>
<reference evidence="2 3" key="1">
    <citation type="journal article" date="2017" name="Genome Announc.">
        <title>Complete Genome Sequences of Two Acetylene-Fermenting Pelobacter acetylenicus Strains.</title>
        <authorList>
            <person name="Sutton J.M."/>
            <person name="Baesman S.M."/>
            <person name="Fierst J.L."/>
            <person name="Poret-Peterson A.T."/>
            <person name="Oremland R.S."/>
            <person name="Dunlap D.S."/>
            <person name="Akob D.M."/>
        </authorList>
    </citation>
    <scope>NUCLEOTIDE SEQUENCE [LARGE SCALE GENOMIC DNA]</scope>
    <source>
        <strain evidence="2 3">SFB93</strain>
    </source>
</reference>
<evidence type="ECO:0000256" key="1">
    <source>
        <dbReference type="SAM" id="Phobius"/>
    </source>
</evidence>
<keyword evidence="1" id="KW-1133">Transmembrane helix</keyword>
<organism evidence="2 3">
    <name type="scientific">Syntrophotalea acetylenivorans</name>
    <dbReference type="NCBI Taxonomy" id="1842532"/>
    <lineage>
        <taxon>Bacteria</taxon>
        <taxon>Pseudomonadati</taxon>
        <taxon>Thermodesulfobacteriota</taxon>
        <taxon>Desulfuromonadia</taxon>
        <taxon>Desulfuromonadales</taxon>
        <taxon>Syntrophotaleaceae</taxon>
        <taxon>Syntrophotalea</taxon>
    </lineage>
</organism>
<keyword evidence="3" id="KW-1185">Reference proteome</keyword>
<keyword evidence="1" id="KW-0812">Transmembrane</keyword>
<evidence type="ECO:0000313" key="3">
    <source>
        <dbReference type="Proteomes" id="UP000182517"/>
    </source>
</evidence>
<feature type="transmembrane region" description="Helical" evidence="1">
    <location>
        <begin position="62"/>
        <end position="82"/>
    </location>
</feature>
<evidence type="ECO:0008006" key="4">
    <source>
        <dbReference type="Google" id="ProtNLM"/>
    </source>
</evidence>
<dbReference type="RefSeq" id="WP_072283259.1">
    <property type="nucleotide sequence ID" value="NZ_CP015519.1"/>
</dbReference>
<dbReference type="AlphaFoldDB" id="A0A1L3GN33"/>
<keyword evidence="1" id="KW-0472">Membrane</keyword>
<evidence type="ECO:0000313" key="2">
    <source>
        <dbReference type="EMBL" id="APG27295.1"/>
    </source>
</evidence>
<feature type="transmembrane region" description="Helical" evidence="1">
    <location>
        <begin position="32"/>
        <end position="50"/>
    </location>
</feature>
<dbReference type="Proteomes" id="UP000182517">
    <property type="component" value="Chromosome"/>
</dbReference>
<dbReference type="EMBL" id="CP015519">
    <property type="protein sequence ID" value="APG27295.1"/>
    <property type="molecule type" value="Genomic_DNA"/>
</dbReference>
<proteinExistence type="predicted"/>
<accession>A0A1L3GN33</accession>
<name>A0A1L3GN33_9BACT</name>
<protein>
    <recommendedName>
        <fullName evidence="4">DUF304 domain-containing protein</fullName>
    </recommendedName>
</protein>
<gene>
    <name evidence="2" type="ORF">A7E78_05230</name>
</gene>
<dbReference type="OrthoDB" id="5401870at2"/>
<dbReference type="STRING" id="1842532.A7E78_05230"/>
<dbReference type="KEGG" id="pef:A7E78_05230"/>